<dbReference type="Proteomes" id="UP000830326">
    <property type="component" value="Chromosome"/>
</dbReference>
<accession>A0ABY4HD98</accession>
<name>A0ABY4HD98_9BACI</name>
<dbReference type="Pfam" id="PF10009">
    <property type="entry name" value="DUF2252"/>
    <property type="match status" value="1"/>
</dbReference>
<keyword evidence="2" id="KW-1185">Reference proteome</keyword>
<dbReference type="RefSeq" id="WP_245033345.1">
    <property type="nucleotide sequence ID" value="NZ_CP095075.1"/>
</dbReference>
<organism evidence="1 2">
    <name type="scientific">Halobacillus amylolyticus</name>
    <dbReference type="NCBI Taxonomy" id="2932259"/>
    <lineage>
        <taxon>Bacteria</taxon>
        <taxon>Bacillati</taxon>
        <taxon>Bacillota</taxon>
        <taxon>Bacilli</taxon>
        <taxon>Bacillales</taxon>
        <taxon>Bacillaceae</taxon>
        <taxon>Halobacillus</taxon>
    </lineage>
</organism>
<dbReference type="PANTHER" id="PTHR39441">
    <property type="entry name" value="DUF2252 DOMAIN-CONTAINING PROTEIN"/>
    <property type="match status" value="1"/>
</dbReference>
<evidence type="ECO:0000313" key="2">
    <source>
        <dbReference type="Proteomes" id="UP000830326"/>
    </source>
</evidence>
<gene>
    <name evidence="1" type="ORF">MUO15_03205</name>
</gene>
<dbReference type="InterPro" id="IPR018721">
    <property type="entry name" value="DUF2252"/>
</dbReference>
<reference evidence="1" key="1">
    <citation type="submission" date="2022-04" db="EMBL/GenBank/DDBJ databases">
        <title>Halobacillus sp. isolated from saltern.</title>
        <authorList>
            <person name="Won M."/>
            <person name="Lee C.-M."/>
            <person name="Woen H.-Y."/>
            <person name="Kwon S.-W."/>
        </authorList>
    </citation>
    <scope>NUCLEOTIDE SEQUENCE</scope>
    <source>
        <strain evidence="1">SSHM10-5</strain>
    </source>
</reference>
<sequence>MKENIRNEIIETKKLLRKQVLATILQQFDGKLMGLSQDNRKQKYEKMRENPYSFFRGSAYLFYYDVTDLPFTFHTPEDQPTWLLGDLHFDNISAFQNEQHDIVFDVDDFDEGYFGSYLYDVMRMVVSIRLMSSQHGYNEEDSDAFVERFLDHYIKQLEDFQSGTNDPVQLQFTKTNTNESIKSILVDLEQRQAELNLDSSVNNYDSIQLLMEDDHLISLSTQEKNEFTSVWEDYIDSVTASKKKKRNYYSVKDVMKKAGAGIGSTGLERYYILIEGEHGENIILEAKEARAPIPAYFFPYDEKFWYDHKHQGRRVVHTQQSMHHQADPYLGYFTLQGHDFYVRERSSLTGELKAQDLQDPKSMLETIKTMARITAKIHARADADIENGLMDYHSEEAILKAIQPNQKEFIQQLNLWSKHYQRVVEEDFLLFNEWLDGNSDFYGEK</sequence>
<dbReference type="EMBL" id="CP095075">
    <property type="protein sequence ID" value="UOR12541.1"/>
    <property type="molecule type" value="Genomic_DNA"/>
</dbReference>
<dbReference type="SUPFAM" id="SSF56112">
    <property type="entry name" value="Protein kinase-like (PK-like)"/>
    <property type="match status" value="1"/>
</dbReference>
<dbReference type="InterPro" id="IPR011009">
    <property type="entry name" value="Kinase-like_dom_sf"/>
</dbReference>
<dbReference type="PANTHER" id="PTHR39441:SF1">
    <property type="entry name" value="DUF2252 DOMAIN-CONTAINING PROTEIN"/>
    <property type="match status" value="1"/>
</dbReference>
<evidence type="ECO:0000313" key="1">
    <source>
        <dbReference type="EMBL" id="UOR12541.1"/>
    </source>
</evidence>
<protein>
    <submittedName>
        <fullName evidence="1">DUF2252 domain-containing protein</fullName>
    </submittedName>
</protein>
<proteinExistence type="predicted"/>